<protein>
    <submittedName>
        <fullName evidence="3">D-glutamate cyclase-like C-terminal domain-containing protein</fullName>
    </submittedName>
</protein>
<reference evidence="2" key="1">
    <citation type="submission" date="2022-10" db="EMBL/GenBank/DDBJ databases">
        <authorList>
            <person name="Chen Y."/>
            <person name="Dougan E. K."/>
            <person name="Chan C."/>
            <person name="Rhodes N."/>
            <person name="Thang M."/>
        </authorList>
    </citation>
    <scope>NUCLEOTIDE SEQUENCE</scope>
</reference>
<dbReference type="EMBL" id="CAMXCT020004702">
    <property type="protein sequence ID" value="CAL1163410.1"/>
    <property type="molecule type" value="Genomic_DNA"/>
</dbReference>
<dbReference type="EMBL" id="CAMXCT030004702">
    <property type="protein sequence ID" value="CAL4797347.1"/>
    <property type="molecule type" value="Genomic_DNA"/>
</dbReference>
<keyword evidence="4" id="KW-1185">Reference proteome</keyword>
<dbReference type="Pfam" id="PF14336">
    <property type="entry name" value="GLUCM-like_C"/>
    <property type="match status" value="2"/>
</dbReference>
<evidence type="ECO:0000313" key="4">
    <source>
        <dbReference type="Proteomes" id="UP001152797"/>
    </source>
</evidence>
<comment type="caution">
    <text evidence="2">The sequence shown here is derived from an EMBL/GenBank/DDBJ whole genome shotgun (WGS) entry which is preliminary data.</text>
</comment>
<name>A0A9P1DHZ1_9DINO</name>
<dbReference type="AlphaFoldDB" id="A0A9P1DHZ1"/>
<dbReference type="EMBL" id="CAMXCT010004702">
    <property type="protein sequence ID" value="CAI4010035.1"/>
    <property type="molecule type" value="Genomic_DNA"/>
</dbReference>
<evidence type="ECO:0000313" key="3">
    <source>
        <dbReference type="EMBL" id="CAL4797347.1"/>
    </source>
</evidence>
<dbReference type="InterPro" id="IPR025504">
    <property type="entry name" value="GLUCM_C"/>
</dbReference>
<gene>
    <name evidence="2" type="ORF">C1SCF055_LOCUS35352</name>
</gene>
<organism evidence="2">
    <name type="scientific">Cladocopium goreaui</name>
    <dbReference type="NCBI Taxonomy" id="2562237"/>
    <lineage>
        <taxon>Eukaryota</taxon>
        <taxon>Sar</taxon>
        <taxon>Alveolata</taxon>
        <taxon>Dinophyceae</taxon>
        <taxon>Suessiales</taxon>
        <taxon>Symbiodiniaceae</taxon>
        <taxon>Cladocopium</taxon>
    </lineage>
</organism>
<accession>A0A9P1DHZ1</accession>
<feature type="domain" description="D-glutamate cyclase-like C-terminal" evidence="1">
    <location>
        <begin position="64"/>
        <end position="253"/>
    </location>
</feature>
<feature type="domain" description="D-glutamate cyclase-like C-terminal" evidence="1">
    <location>
        <begin position="267"/>
        <end position="404"/>
    </location>
</feature>
<dbReference type="OrthoDB" id="10262538at2759"/>
<dbReference type="Proteomes" id="UP001152797">
    <property type="component" value="Unassembled WGS sequence"/>
</dbReference>
<sequence>MAARVKAMEIACVFSPDDYRKYLEEVGPSADGEFAKGFQYSGSYCGRNIEKIYQKAVEHGVYPSLSEAVTVFKKAKHALVITGFFVLHQKGAEGPKGAFGGCETDGPLGALAVLRALCARGVYVSLFCDVHNGPVVKKAYDTMMKYFEANDAGFWQCLHTFSRCLPFISSEGSIEAAVTQKVFGDKTINSQEERSLCTAVELGRALEEAWGATLRPVDTLFALERLGAPYRNIRGRDIGEHTEPIDCLFPLVEGNINEESRAALARMPLEALRSAAHVTVDAKSLAVGDGGNEVGMGKVVSVPGVGDLSPGGEFAALSVNGCVRSCDVAVLGTVSNWAGSAIEAACHVTWPAETGYVPAMRSSGSALEFALLEAIMAKPTLAVDGSHNDRPMSVDGLNFDPYHRRSWKPSLLLQEFYDNLWHLAGVTDETKRRRVK</sequence>
<reference evidence="3 4" key="2">
    <citation type="submission" date="2024-05" db="EMBL/GenBank/DDBJ databases">
        <authorList>
            <person name="Chen Y."/>
            <person name="Shah S."/>
            <person name="Dougan E. K."/>
            <person name="Thang M."/>
            <person name="Chan C."/>
        </authorList>
    </citation>
    <scope>NUCLEOTIDE SEQUENCE [LARGE SCALE GENOMIC DNA]</scope>
</reference>
<evidence type="ECO:0000259" key="1">
    <source>
        <dbReference type="Pfam" id="PF14336"/>
    </source>
</evidence>
<proteinExistence type="predicted"/>
<dbReference type="Gene3D" id="3.90.1640.20">
    <property type="entry name" value="TON_0340"/>
    <property type="match status" value="1"/>
</dbReference>
<evidence type="ECO:0000313" key="2">
    <source>
        <dbReference type="EMBL" id="CAI4010035.1"/>
    </source>
</evidence>